<dbReference type="PANTHER" id="PTHR48104">
    <property type="entry name" value="METACASPASE-4"/>
    <property type="match status" value="1"/>
</dbReference>
<dbReference type="GO" id="GO:0006508">
    <property type="term" value="P:proteolysis"/>
    <property type="evidence" value="ECO:0007669"/>
    <property type="project" value="InterPro"/>
</dbReference>
<comment type="similarity">
    <text evidence="1">Belongs to the peptidase C14B family.</text>
</comment>
<dbReference type="InterPro" id="IPR050452">
    <property type="entry name" value="Metacaspase"/>
</dbReference>
<dbReference type="GO" id="GO:0005737">
    <property type="term" value="C:cytoplasm"/>
    <property type="evidence" value="ECO:0007669"/>
    <property type="project" value="TreeGrafter"/>
</dbReference>
<keyword evidence="4" id="KW-1185">Reference proteome</keyword>
<sequence>MQSPVSPTSPSEKLAPILAVVIGINRYLSSEYEDLGGAVADADAFEQFLTEQLKVPQQNIRSLRDEKATRAAIISSFYWLREDVRYKKDEASILFYFAGHGAQTAKPDGWEDWVTTTGQIEMLCPSDIGMPSTSSKPGEEPEEFIQGIPDRTISMLLNHISDIKGNSLTLILDCCSSGGINRGGESELVIRRISEPPKLKPTSDQNIWSREVRGGGIASGIAGKFHASHVLLAACGRDQFAYESPLDNRGLFTTSLMKVLKSEDFSTLTYVSLMHKLRMPPSQTPHCEGEWVNRRLFNNRGVGSAGYYILTKRVKNGPITLHSGSAQGITVGSRFSVHATNLIDTFVRPNPIMGYLVAISVDTFTSKLDLPEGEARFRLPFLFYCRLIESDAYRVSLFSTDMPWLESIFPPELHNTLSVKLVDSVEKCDLQLTVQDGKVYFDRYSNLVTPIIGSRIRHTVPVTEVETIQTVAKATAHFYYHLTRKSPDDFGKDVWMELKELKEGLSDRYLVIFTPTGQNLIAEEPATLVVDENARLGMTIFNQTELTLYPYLLYFDPTDLTIIDWYSPAFGAGAGSMTTRVDAALPPRSRLTIGYGDGGSSPWQFTLPEGETKDLGFFKLFLSTRPAYFDSLIQEDTPFTNQSTRGGKPMAAEIPEVLKWASIVSTVIQVEK</sequence>
<reference evidence="3 4" key="1">
    <citation type="submission" date="2014-04" db="EMBL/GenBank/DDBJ databases">
        <authorList>
            <consortium name="DOE Joint Genome Institute"/>
            <person name="Kuo A."/>
            <person name="Gay G."/>
            <person name="Dore J."/>
            <person name="Kohler A."/>
            <person name="Nagy L.G."/>
            <person name="Floudas D."/>
            <person name="Copeland A."/>
            <person name="Barry K.W."/>
            <person name="Cichocki N."/>
            <person name="Veneault-Fourrey C."/>
            <person name="LaButti K."/>
            <person name="Lindquist E.A."/>
            <person name="Lipzen A."/>
            <person name="Lundell T."/>
            <person name="Morin E."/>
            <person name="Murat C."/>
            <person name="Sun H."/>
            <person name="Tunlid A."/>
            <person name="Henrissat B."/>
            <person name="Grigoriev I.V."/>
            <person name="Hibbett D.S."/>
            <person name="Martin F."/>
            <person name="Nordberg H.P."/>
            <person name="Cantor M.N."/>
            <person name="Hua S.X."/>
        </authorList>
    </citation>
    <scope>NUCLEOTIDE SEQUENCE [LARGE SCALE GENOMIC DNA]</scope>
    <source>
        <strain evidence="4">h7</strain>
    </source>
</reference>
<feature type="domain" description="Peptidase C14 caspase" evidence="2">
    <location>
        <begin position="18"/>
        <end position="278"/>
    </location>
</feature>
<dbReference type="InterPro" id="IPR011600">
    <property type="entry name" value="Pept_C14_caspase"/>
</dbReference>
<dbReference type="HOGENOM" id="CLU_011935_1_0_1"/>
<dbReference type="Pfam" id="PF00656">
    <property type="entry name" value="Peptidase_C14"/>
    <property type="match status" value="1"/>
</dbReference>
<dbReference type="Gene3D" id="3.40.50.1460">
    <property type="match status" value="1"/>
</dbReference>
<accession>A0A0C2XM44</accession>
<proteinExistence type="inferred from homology"/>
<dbReference type="GO" id="GO:0004197">
    <property type="term" value="F:cysteine-type endopeptidase activity"/>
    <property type="evidence" value="ECO:0007669"/>
    <property type="project" value="InterPro"/>
</dbReference>
<evidence type="ECO:0000313" key="4">
    <source>
        <dbReference type="Proteomes" id="UP000053424"/>
    </source>
</evidence>
<gene>
    <name evidence="3" type="ORF">M413DRAFT_447510</name>
</gene>
<evidence type="ECO:0000313" key="3">
    <source>
        <dbReference type="EMBL" id="KIM38798.1"/>
    </source>
</evidence>
<evidence type="ECO:0000259" key="2">
    <source>
        <dbReference type="Pfam" id="PF00656"/>
    </source>
</evidence>
<reference evidence="4" key="2">
    <citation type="submission" date="2015-01" db="EMBL/GenBank/DDBJ databases">
        <title>Evolutionary Origins and Diversification of the Mycorrhizal Mutualists.</title>
        <authorList>
            <consortium name="DOE Joint Genome Institute"/>
            <consortium name="Mycorrhizal Genomics Consortium"/>
            <person name="Kohler A."/>
            <person name="Kuo A."/>
            <person name="Nagy L.G."/>
            <person name="Floudas D."/>
            <person name="Copeland A."/>
            <person name="Barry K.W."/>
            <person name="Cichocki N."/>
            <person name="Veneault-Fourrey C."/>
            <person name="LaButti K."/>
            <person name="Lindquist E.A."/>
            <person name="Lipzen A."/>
            <person name="Lundell T."/>
            <person name="Morin E."/>
            <person name="Murat C."/>
            <person name="Riley R."/>
            <person name="Ohm R."/>
            <person name="Sun H."/>
            <person name="Tunlid A."/>
            <person name="Henrissat B."/>
            <person name="Grigoriev I.V."/>
            <person name="Hibbett D.S."/>
            <person name="Martin F."/>
        </authorList>
    </citation>
    <scope>NUCLEOTIDE SEQUENCE [LARGE SCALE GENOMIC DNA]</scope>
    <source>
        <strain evidence="4">h7</strain>
    </source>
</reference>
<protein>
    <recommendedName>
        <fullName evidence="2">Peptidase C14 caspase domain-containing protein</fullName>
    </recommendedName>
</protein>
<organism evidence="3 4">
    <name type="scientific">Hebeloma cylindrosporum</name>
    <dbReference type="NCBI Taxonomy" id="76867"/>
    <lineage>
        <taxon>Eukaryota</taxon>
        <taxon>Fungi</taxon>
        <taxon>Dikarya</taxon>
        <taxon>Basidiomycota</taxon>
        <taxon>Agaricomycotina</taxon>
        <taxon>Agaricomycetes</taxon>
        <taxon>Agaricomycetidae</taxon>
        <taxon>Agaricales</taxon>
        <taxon>Agaricineae</taxon>
        <taxon>Hymenogastraceae</taxon>
        <taxon>Hebeloma</taxon>
    </lineage>
</organism>
<dbReference type="Proteomes" id="UP000053424">
    <property type="component" value="Unassembled WGS sequence"/>
</dbReference>
<dbReference type="OrthoDB" id="3223806at2759"/>
<dbReference type="PANTHER" id="PTHR48104:SF30">
    <property type="entry name" value="METACASPASE-1"/>
    <property type="match status" value="1"/>
</dbReference>
<evidence type="ECO:0000256" key="1">
    <source>
        <dbReference type="ARBA" id="ARBA00009005"/>
    </source>
</evidence>
<dbReference type="AlphaFoldDB" id="A0A0C2XM44"/>
<dbReference type="EMBL" id="KN831788">
    <property type="protein sequence ID" value="KIM38798.1"/>
    <property type="molecule type" value="Genomic_DNA"/>
</dbReference>
<name>A0A0C2XM44_HEBCY</name>